<evidence type="ECO:0000313" key="1">
    <source>
        <dbReference type="EMBL" id="NGO48571.1"/>
    </source>
</evidence>
<dbReference type="RefSeq" id="WP_165345053.1">
    <property type="nucleotide sequence ID" value="NZ_JAAKZX010000269.1"/>
</dbReference>
<dbReference type="EMBL" id="JAAKZX010000269">
    <property type="protein sequence ID" value="NGO48571.1"/>
    <property type="molecule type" value="Genomic_DNA"/>
</dbReference>
<organism evidence="1 2">
    <name type="scientific">Streptomyces ureilyticus</name>
    <dbReference type="NCBI Taxonomy" id="1775131"/>
    <lineage>
        <taxon>Bacteria</taxon>
        <taxon>Bacillati</taxon>
        <taxon>Actinomycetota</taxon>
        <taxon>Actinomycetes</taxon>
        <taxon>Kitasatosporales</taxon>
        <taxon>Streptomycetaceae</taxon>
        <taxon>Streptomyces</taxon>
    </lineage>
</organism>
<reference evidence="1 2" key="1">
    <citation type="submission" date="2020-02" db="EMBL/GenBank/DDBJ databases">
        <title>Whole-genome analyses of novel actinobacteria.</title>
        <authorList>
            <person name="Sahin N."/>
            <person name="Tokatli A."/>
        </authorList>
    </citation>
    <scope>NUCLEOTIDE SEQUENCE [LARGE SCALE GENOMIC DNA]</scope>
    <source>
        <strain evidence="1 2">YC419</strain>
    </source>
</reference>
<evidence type="ECO:0000313" key="2">
    <source>
        <dbReference type="Proteomes" id="UP001518140"/>
    </source>
</evidence>
<sequence length="62" mass="6121">MKNTRPVSYTGRGSTWARAVAAALASVRSVPSAAVIRASARCSSQATTSAAAACTVVIAAPA</sequence>
<name>A0ABX0E9F8_9ACTN</name>
<dbReference type="Proteomes" id="UP001518140">
    <property type="component" value="Unassembled WGS sequence"/>
</dbReference>
<proteinExistence type="predicted"/>
<gene>
    <name evidence="1" type="ORF">G6048_43015</name>
</gene>
<accession>A0ABX0E9F8</accession>
<keyword evidence="2" id="KW-1185">Reference proteome</keyword>
<protein>
    <submittedName>
        <fullName evidence="1">Uncharacterized protein</fullName>
    </submittedName>
</protein>
<comment type="caution">
    <text evidence="1">The sequence shown here is derived from an EMBL/GenBank/DDBJ whole genome shotgun (WGS) entry which is preliminary data.</text>
</comment>